<accession>A0A1Y1S2X8</accession>
<comment type="caution">
    <text evidence="4">The sequence shown here is derived from an EMBL/GenBank/DDBJ whole genome shotgun (WGS) entry which is preliminary data.</text>
</comment>
<dbReference type="AlphaFoldDB" id="A0A1Y1S2X8"/>
<dbReference type="PANTHER" id="PTHR11941">
    <property type="entry name" value="ENOYL-COA HYDRATASE-RELATED"/>
    <property type="match status" value="1"/>
</dbReference>
<gene>
    <name evidence="4" type="ORF">B4O97_01590</name>
</gene>
<name>A0A1Y1S2X8_9SPIO</name>
<dbReference type="RefSeq" id="WP_083047658.1">
    <property type="nucleotide sequence ID" value="NZ_CAXXQO010000003.1"/>
</dbReference>
<dbReference type="PANTHER" id="PTHR11941:SF54">
    <property type="entry name" value="ENOYL-COA HYDRATASE, MITOCHONDRIAL"/>
    <property type="match status" value="1"/>
</dbReference>
<dbReference type="Pfam" id="PF00378">
    <property type="entry name" value="ECH_1"/>
    <property type="match status" value="1"/>
</dbReference>
<dbReference type="STRING" id="1963862.B4O97_01590"/>
<comment type="similarity">
    <text evidence="1 2">Belongs to the enoyl-CoA hydratase/isomerase family.</text>
</comment>
<feature type="region of interest" description="Disordered" evidence="3">
    <location>
        <begin position="232"/>
        <end position="258"/>
    </location>
</feature>
<sequence length="258" mass="28209">MITTVKIELRAPVARIIFSVDPPGKPPAVDYDVIDQLEEAVKGIASAGPDIRLVLVESSEPRYFVVGANLKALQQIDSQSIRPWVRRGHDVFNMLQELELPVIAVVRGFAGGGGLELALACDFIYAADNARFALPEAGLGLIPGWGGSHRLPLRIGAARAKEMAFSARPIDAATAYDWGLINWYGPEEELQQKLEEISASISANSRISVAMEKQLINSADSPDNPRMKFEEAAASTAAMSSSDTSRRLEEFFEKRRKK</sequence>
<evidence type="ECO:0000313" key="5">
    <source>
        <dbReference type="Proteomes" id="UP000192343"/>
    </source>
</evidence>
<dbReference type="InterPro" id="IPR018376">
    <property type="entry name" value="Enoyl-CoA_hyd/isom_CS"/>
</dbReference>
<dbReference type="PROSITE" id="PS00166">
    <property type="entry name" value="ENOYL_COA_HYDRATASE"/>
    <property type="match status" value="1"/>
</dbReference>
<protein>
    <recommendedName>
        <fullName evidence="6">Enoyl-CoA hydratase</fullName>
    </recommendedName>
</protein>
<feature type="compositionally biased region" description="Low complexity" evidence="3">
    <location>
        <begin position="232"/>
        <end position="243"/>
    </location>
</feature>
<dbReference type="Gene3D" id="3.90.226.10">
    <property type="entry name" value="2-enoyl-CoA Hydratase, Chain A, domain 1"/>
    <property type="match status" value="1"/>
</dbReference>
<feature type="compositionally biased region" description="Basic and acidic residues" evidence="3">
    <location>
        <begin position="244"/>
        <end position="258"/>
    </location>
</feature>
<dbReference type="GO" id="GO:0006635">
    <property type="term" value="P:fatty acid beta-oxidation"/>
    <property type="evidence" value="ECO:0007669"/>
    <property type="project" value="TreeGrafter"/>
</dbReference>
<evidence type="ECO:0000313" key="4">
    <source>
        <dbReference type="EMBL" id="ORC37722.1"/>
    </source>
</evidence>
<dbReference type="Proteomes" id="UP000192343">
    <property type="component" value="Unassembled WGS sequence"/>
</dbReference>
<dbReference type="OrthoDB" id="9775794at2"/>
<dbReference type="GO" id="GO:0003824">
    <property type="term" value="F:catalytic activity"/>
    <property type="evidence" value="ECO:0007669"/>
    <property type="project" value="InterPro"/>
</dbReference>
<dbReference type="InterPro" id="IPR029045">
    <property type="entry name" value="ClpP/crotonase-like_dom_sf"/>
</dbReference>
<keyword evidence="5" id="KW-1185">Reference proteome</keyword>
<evidence type="ECO:0000256" key="2">
    <source>
        <dbReference type="RuleBase" id="RU003707"/>
    </source>
</evidence>
<organism evidence="4 5">
    <name type="scientific">Marispirochaeta aestuarii</name>
    <dbReference type="NCBI Taxonomy" id="1963862"/>
    <lineage>
        <taxon>Bacteria</taxon>
        <taxon>Pseudomonadati</taxon>
        <taxon>Spirochaetota</taxon>
        <taxon>Spirochaetia</taxon>
        <taxon>Spirochaetales</taxon>
        <taxon>Spirochaetaceae</taxon>
        <taxon>Marispirochaeta</taxon>
    </lineage>
</organism>
<dbReference type="CDD" id="cd06558">
    <property type="entry name" value="crotonase-like"/>
    <property type="match status" value="1"/>
</dbReference>
<dbReference type="InterPro" id="IPR001753">
    <property type="entry name" value="Enoyl-CoA_hydra/iso"/>
</dbReference>
<reference evidence="4 5" key="1">
    <citation type="submission" date="2017-03" db="EMBL/GenBank/DDBJ databases">
        <title>Draft Genome sequence of Marispirochaeta sp. strain JC444.</title>
        <authorList>
            <person name="Shivani Y."/>
            <person name="Subhash Y."/>
            <person name="Sasikala C."/>
            <person name="Ramana C."/>
        </authorList>
    </citation>
    <scope>NUCLEOTIDE SEQUENCE [LARGE SCALE GENOMIC DNA]</scope>
    <source>
        <strain evidence="4 5">JC444</strain>
    </source>
</reference>
<evidence type="ECO:0000256" key="3">
    <source>
        <dbReference type="SAM" id="MobiDB-lite"/>
    </source>
</evidence>
<evidence type="ECO:0000256" key="1">
    <source>
        <dbReference type="ARBA" id="ARBA00005254"/>
    </source>
</evidence>
<evidence type="ECO:0008006" key="6">
    <source>
        <dbReference type="Google" id="ProtNLM"/>
    </source>
</evidence>
<dbReference type="EMBL" id="MWQY01000002">
    <property type="protein sequence ID" value="ORC37722.1"/>
    <property type="molecule type" value="Genomic_DNA"/>
</dbReference>
<proteinExistence type="inferred from homology"/>
<dbReference type="SUPFAM" id="SSF52096">
    <property type="entry name" value="ClpP/crotonase"/>
    <property type="match status" value="1"/>
</dbReference>